<keyword evidence="4 7" id="KW-0812">Transmembrane</keyword>
<reference evidence="9" key="1">
    <citation type="submission" date="2020-12" db="EMBL/GenBank/DDBJ databases">
        <title>PHA producing bacteria isolated from mangrove.</title>
        <authorList>
            <person name="Zheng W."/>
            <person name="Yu S."/>
            <person name="Huang Y."/>
        </authorList>
    </citation>
    <scope>NUCLEOTIDE SEQUENCE</scope>
    <source>
        <strain evidence="9">GN8-5</strain>
    </source>
</reference>
<evidence type="ECO:0000256" key="3">
    <source>
        <dbReference type="ARBA" id="ARBA00022475"/>
    </source>
</evidence>
<dbReference type="Pfam" id="PF00528">
    <property type="entry name" value="BPD_transp_1"/>
    <property type="match status" value="1"/>
</dbReference>
<keyword evidence="5 7" id="KW-1133">Transmembrane helix</keyword>
<evidence type="ECO:0000256" key="7">
    <source>
        <dbReference type="RuleBase" id="RU363032"/>
    </source>
</evidence>
<feature type="transmembrane region" description="Helical" evidence="7">
    <location>
        <begin position="283"/>
        <end position="303"/>
    </location>
</feature>
<proteinExistence type="inferred from homology"/>
<dbReference type="PANTHER" id="PTHR43744:SF9">
    <property type="entry name" value="POLYGALACTURONAN_RHAMNOGALACTURONAN TRANSPORT SYSTEM PERMEASE PROTEIN YTCP"/>
    <property type="match status" value="1"/>
</dbReference>
<dbReference type="PANTHER" id="PTHR43744">
    <property type="entry name" value="ABC TRANSPORTER PERMEASE PROTEIN MG189-RELATED-RELATED"/>
    <property type="match status" value="1"/>
</dbReference>
<dbReference type="Proteomes" id="UP000664385">
    <property type="component" value="Unassembled WGS sequence"/>
</dbReference>
<keyword evidence="3" id="KW-1003">Cell membrane</keyword>
<evidence type="ECO:0000256" key="5">
    <source>
        <dbReference type="ARBA" id="ARBA00022989"/>
    </source>
</evidence>
<evidence type="ECO:0000259" key="8">
    <source>
        <dbReference type="PROSITE" id="PS50928"/>
    </source>
</evidence>
<dbReference type="GO" id="GO:0055085">
    <property type="term" value="P:transmembrane transport"/>
    <property type="evidence" value="ECO:0007669"/>
    <property type="project" value="InterPro"/>
</dbReference>
<evidence type="ECO:0000256" key="2">
    <source>
        <dbReference type="ARBA" id="ARBA00022448"/>
    </source>
</evidence>
<dbReference type="AlphaFoldDB" id="A0A939DUA4"/>
<dbReference type="EMBL" id="JAEMWU010000001">
    <property type="protein sequence ID" value="MBN8205035.1"/>
    <property type="molecule type" value="Genomic_DNA"/>
</dbReference>
<dbReference type="CDD" id="cd06261">
    <property type="entry name" value="TM_PBP2"/>
    <property type="match status" value="1"/>
</dbReference>
<dbReference type="Gene3D" id="1.10.3720.10">
    <property type="entry name" value="MetI-like"/>
    <property type="match status" value="1"/>
</dbReference>
<accession>A0A939DUA4</accession>
<name>A0A939DUA4_9MICO</name>
<comment type="subcellular location">
    <subcellularLocation>
        <location evidence="1 7">Cell membrane</location>
        <topology evidence="1 7">Multi-pass membrane protein</topology>
    </subcellularLocation>
</comment>
<organism evidence="9 10">
    <name type="scientific">Microbacterium esteraromaticum</name>
    <dbReference type="NCBI Taxonomy" id="57043"/>
    <lineage>
        <taxon>Bacteria</taxon>
        <taxon>Bacillati</taxon>
        <taxon>Actinomycetota</taxon>
        <taxon>Actinomycetes</taxon>
        <taxon>Micrococcales</taxon>
        <taxon>Microbacteriaceae</taxon>
        <taxon>Microbacterium</taxon>
    </lineage>
</organism>
<feature type="transmembrane region" description="Helical" evidence="7">
    <location>
        <begin position="213"/>
        <end position="238"/>
    </location>
</feature>
<keyword evidence="2 7" id="KW-0813">Transport</keyword>
<feature type="transmembrane region" description="Helical" evidence="7">
    <location>
        <begin position="140"/>
        <end position="159"/>
    </location>
</feature>
<gene>
    <name evidence="9" type="ORF">JF543_03560</name>
</gene>
<comment type="caution">
    <text evidence="9">The sequence shown here is derived from an EMBL/GenBank/DDBJ whole genome shotgun (WGS) entry which is preliminary data.</text>
</comment>
<dbReference type="PROSITE" id="PS50928">
    <property type="entry name" value="ABC_TM1"/>
    <property type="match status" value="1"/>
</dbReference>
<feature type="domain" description="ABC transmembrane type-1" evidence="8">
    <location>
        <begin position="105"/>
        <end position="295"/>
    </location>
</feature>
<evidence type="ECO:0000256" key="1">
    <source>
        <dbReference type="ARBA" id="ARBA00004651"/>
    </source>
</evidence>
<feature type="transmembrane region" description="Helical" evidence="7">
    <location>
        <begin position="108"/>
        <end position="128"/>
    </location>
</feature>
<dbReference type="SUPFAM" id="SSF161098">
    <property type="entry name" value="MetI-like"/>
    <property type="match status" value="1"/>
</dbReference>
<protein>
    <submittedName>
        <fullName evidence="9">Carbohydrate ABC transporter permease</fullName>
    </submittedName>
</protein>
<evidence type="ECO:0000256" key="6">
    <source>
        <dbReference type="ARBA" id="ARBA00023136"/>
    </source>
</evidence>
<evidence type="ECO:0000256" key="4">
    <source>
        <dbReference type="ARBA" id="ARBA00022692"/>
    </source>
</evidence>
<evidence type="ECO:0000313" key="10">
    <source>
        <dbReference type="Proteomes" id="UP000664385"/>
    </source>
</evidence>
<feature type="transmembrane region" description="Helical" evidence="7">
    <location>
        <begin position="47"/>
        <end position="68"/>
    </location>
</feature>
<comment type="similarity">
    <text evidence="7">Belongs to the binding-protein-dependent transport system permease family.</text>
</comment>
<dbReference type="InterPro" id="IPR035906">
    <property type="entry name" value="MetI-like_sf"/>
</dbReference>
<dbReference type="InterPro" id="IPR000515">
    <property type="entry name" value="MetI-like"/>
</dbReference>
<dbReference type="GO" id="GO:0005886">
    <property type="term" value="C:plasma membrane"/>
    <property type="evidence" value="ECO:0007669"/>
    <property type="project" value="UniProtKB-SubCell"/>
</dbReference>
<keyword evidence="6 7" id="KW-0472">Membrane</keyword>
<feature type="transmembrane region" description="Helical" evidence="7">
    <location>
        <begin position="171"/>
        <end position="192"/>
    </location>
</feature>
<evidence type="ECO:0000313" key="9">
    <source>
        <dbReference type="EMBL" id="MBN8205035.1"/>
    </source>
</evidence>
<sequence>MGCTPVTVDAPTTVVNLGEKKARKLTSSRRPVWMEKPSAATQGVKGLVLLLICIAVIYPFMIVIGTSLSTQEEIARNNGFVLFPAEPTLAAYQTIFAGGIVTEALLRSVGITLVGTALSVTLTVLMAYGLSRRGLLGGGFFLMTALLTMLFTPGIIPTFLVVKELGMLDTYAALILPTALSAFNLVIVRSFMMGIPSELTEAARLDGAGDLRILWHVVLPLSKAVIAVVGLFYAVGYWNAFFNAMLYVDSDKWPLAMVLRQYVLLGSSIDQSAAAEIAAPSQAIQMAVIVISIVPILCVYPFLQKYFTKGVLTGAIKG</sequence>